<comment type="caution">
    <text evidence="4">The sequence shown here is derived from an EMBL/GenBank/DDBJ whole genome shotgun (WGS) entry which is preliminary data.</text>
</comment>
<dbReference type="InterPro" id="IPR035396">
    <property type="entry name" value="Bac_rhamnosid6H"/>
</dbReference>
<dbReference type="InterPro" id="IPR016007">
    <property type="entry name" value="Alpha_rhamnosid"/>
</dbReference>
<dbReference type="AlphaFoldDB" id="X1SRH4"/>
<sequence>GKLSLNDLSGVVIYSDIAPAGTFECSNPLINQLQQNIQWGQKGNFLDVPTDCPQRDERLGWTGDAQVFARTACFNANVAAFYTKWLVDLAADQQPSGAVPHVIPNVLSLGAKEGASAAAGWADAAVVVPWTMYLCYGDKRILEQQYSSMKAWVDYIAKRSGDSYFWNTDDTFGDWLAFNTTRSDYPGATTDKDLVCQAYFAHSTD</sequence>
<feature type="non-terminal residue" evidence="4">
    <location>
        <position position="205"/>
    </location>
</feature>
<dbReference type="InterPro" id="IPR008928">
    <property type="entry name" value="6-hairpin_glycosidase_sf"/>
</dbReference>
<accession>X1SRH4</accession>
<evidence type="ECO:0000259" key="3">
    <source>
        <dbReference type="Pfam" id="PF17389"/>
    </source>
</evidence>
<dbReference type="PANTHER" id="PTHR33307:SF6">
    <property type="entry name" value="ALPHA-RHAMNOSIDASE (EUROFUNG)-RELATED"/>
    <property type="match status" value="1"/>
</dbReference>
<dbReference type="PANTHER" id="PTHR33307">
    <property type="entry name" value="ALPHA-RHAMNOSIDASE (EUROFUNG)"/>
    <property type="match status" value="1"/>
</dbReference>
<dbReference type="InterPro" id="IPR012341">
    <property type="entry name" value="6hp_glycosidase-like_sf"/>
</dbReference>
<dbReference type="EC" id="3.2.1.40" evidence="2"/>
<evidence type="ECO:0000256" key="1">
    <source>
        <dbReference type="ARBA" id="ARBA00001445"/>
    </source>
</evidence>
<gene>
    <name evidence="4" type="ORF">S12H4_12131</name>
</gene>
<dbReference type="SUPFAM" id="SSF48208">
    <property type="entry name" value="Six-hairpin glycosidases"/>
    <property type="match status" value="1"/>
</dbReference>
<protein>
    <recommendedName>
        <fullName evidence="2">alpha-L-rhamnosidase</fullName>
        <ecNumber evidence="2">3.2.1.40</ecNumber>
    </recommendedName>
</protein>
<name>X1SRH4_9ZZZZ</name>
<organism evidence="4">
    <name type="scientific">marine sediment metagenome</name>
    <dbReference type="NCBI Taxonomy" id="412755"/>
    <lineage>
        <taxon>unclassified sequences</taxon>
        <taxon>metagenomes</taxon>
        <taxon>ecological metagenomes</taxon>
    </lineage>
</organism>
<feature type="non-terminal residue" evidence="4">
    <location>
        <position position="1"/>
    </location>
</feature>
<proteinExistence type="predicted"/>
<dbReference type="Gene3D" id="1.50.10.10">
    <property type="match status" value="1"/>
</dbReference>
<dbReference type="EMBL" id="BARW01005649">
    <property type="protein sequence ID" value="GAI81751.1"/>
    <property type="molecule type" value="Genomic_DNA"/>
</dbReference>
<reference evidence="4" key="1">
    <citation type="journal article" date="2014" name="Front. Microbiol.">
        <title>High frequency of phylogenetically diverse reductive dehalogenase-homologous genes in deep subseafloor sedimentary metagenomes.</title>
        <authorList>
            <person name="Kawai M."/>
            <person name="Futagami T."/>
            <person name="Toyoda A."/>
            <person name="Takaki Y."/>
            <person name="Nishi S."/>
            <person name="Hori S."/>
            <person name="Arai W."/>
            <person name="Tsubouchi T."/>
            <person name="Morono Y."/>
            <person name="Uchiyama I."/>
            <person name="Ito T."/>
            <person name="Fujiyama A."/>
            <person name="Inagaki F."/>
            <person name="Takami H."/>
        </authorList>
    </citation>
    <scope>NUCLEOTIDE SEQUENCE</scope>
    <source>
        <strain evidence="4">Expedition CK06-06</strain>
    </source>
</reference>
<evidence type="ECO:0000256" key="2">
    <source>
        <dbReference type="ARBA" id="ARBA00012652"/>
    </source>
</evidence>
<dbReference type="GO" id="GO:0030596">
    <property type="term" value="F:alpha-L-rhamnosidase activity"/>
    <property type="evidence" value="ECO:0007669"/>
    <property type="project" value="UniProtKB-EC"/>
</dbReference>
<evidence type="ECO:0000313" key="4">
    <source>
        <dbReference type="EMBL" id="GAI81751.1"/>
    </source>
</evidence>
<dbReference type="Pfam" id="PF17389">
    <property type="entry name" value="Bac_rhamnosid6H"/>
    <property type="match status" value="1"/>
</dbReference>
<dbReference type="GO" id="GO:0005975">
    <property type="term" value="P:carbohydrate metabolic process"/>
    <property type="evidence" value="ECO:0007669"/>
    <property type="project" value="InterPro"/>
</dbReference>
<feature type="domain" description="Alpha-L-rhamnosidase six-hairpin glycosidase" evidence="3">
    <location>
        <begin position="20"/>
        <end position="204"/>
    </location>
</feature>
<comment type="catalytic activity">
    <reaction evidence="1">
        <text>Hydrolysis of terminal non-reducing alpha-L-rhamnose residues in alpha-L-rhamnosides.</text>
        <dbReference type="EC" id="3.2.1.40"/>
    </reaction>
</comment>